<protein>
    <submittedName>
        <fullName evidence="1">Uncharacterized protein</fullName>
    </submittedName>
</protein>
<sequence>MDSRQSRAVQEISDLVPNLNNITDAITRQAIWGATVEIDSEDTLLLIDEDGSFYFMNLP</sequence>
<proteinExistence type="predicted"/>
<dbReference type="Proteomes" id="UP000641646">
    <property type="component" value="Unassembled WGS sequence"/>
</dbReference>
<evidence type="ECO:0000313" key="1">
    <source>
        <dbReference type="EMBL" id="MBD2179919.1"/>
    </source>
</evidence>
<gene>
    <name evidence="1" type="ORF">H6G03_02125</name>
</gene>
<keyword evidence="2" id="KW-1185">Reference proteome</keyword>
<reference evidence="1" key="1">
    <citation type="journal article" date="2015" name="ISME J.">
        <title>Draft Genome Sequence of Streptomyces incarnatus NRRL8089, which Produces the Nucleoside Antibiotic Sinefungin.</title>
        <authorList>
            <person name="Oshima K."/>
            <person name="Hattori M."/>
            <person name="Shimizu H."/>
            <person name="Fukuda K."/>
            <person name="Nemoto M."/>
            <person name="Inagaki K."/>
            <person name="Tamura T."/>
        </authorList>
    </citation>
    <scope>NUCLEOTIDE SEQUENCE</scope>
    <source>
        <strain evidence="1">FACHB-1375</strain>
    </source>
</reference>
<accession>A0A926ZER8</accession>
<dbReference type="AlphaFoldDB" id="A0A926ZER8"/>
<evidence type="ECO:0000313" key="2">
    <source>
        <dbReference type="Proteomes" id="UP000641646"/>
    </source>
</evidence>
<organism evidence="1 2">
    <name type="scientific">Aerosakkonema funiforme FACHB-1375</name>
    <dbReference type="NCBI Taxonomy" id="2949571"/>
    <lineage>
        <taxon>Bacteria</taxon>
        <taxon>Bacillati</taxon>
        <taxon>Cyanobacteriota</taxon>
        <taxon>Cyanophyceae</taxon>
        <taxon>Oscillatoriophycideae</taxon>
        <taxon>Aerosakkonematales</taxon>
        <taxon>Aerosakkonemataceae</taxon>
        <taxon>Aerosakkonema</taxon>
    </lineage>
</organism>
<dbReference type="EMBL" id="JACJPW010000003">
    <property type="protein sequence ID" value="MBD2179919.1"/>
    <property type="molecule type" value="Genomic_DNA"/>
</dbReference>
<reference evidence="1" key="2">
    <citation type="submission" date="2020-08" db="EMBL/GenBank/DDBJ databases">
        <authorList>
            <person name="Chen M."/>
            <person name="Teng W."/>
            <person name="Zhao L."/>
            <person name="Hu C."/>
            <person name="Zhou Y."/>
            <person name="Han B."/>
            <person name="Song L."/>
            <person name="Shu W."/>
        </authorList>
    </citation>
    <scope>NUCLEOTIDE SEQUENCE</scope>
    <source>
        <strain evidence="1">FACHB-1375</strain>
    </source>
</reference>
<comment type="caution">
    <text evidence="1">The sequence shown here is derived from an EMBL/GenBank/DDBJ whole genome shotgun (WGS) entry which is preliminary data.</text>
</comment>
<name>A0A926ZER8_9CYAN</name>
<dbReference type="RefSeq" id="WP_190461592.1">
    <property type="nucleotide sequence ID" value="NZ_JACJPW010000003.1"/>
</dbReference>